<dbReference type="InterPro" id="IPR011009">
    <property type="entry name" value="Kinase-like_dom_sf"/>
</dbReference>
<dbReference type="AlphaFoldDB" id="A0A8H7TR47"/>
<evidence type="ECO:0000313" key="3">
    <source>
        <dbReference type="Proteomes" id="UP000616885"/>
    </source>
</evidence>
<sequence>MWSTISAIYREEREAYLGLGYNTRIHHDPVDKGPSRINDPCVPLIYSISETGEPIIGRLATSSTGELKDVGLFSRSSDYFAAVANTSIEKLDSSAKLGALVFRDILLKTTLFRDMDTNKRFPLNHMDLGTQNILVDDEFNFIAIIDWEFAQTALLDPSHLAHKNVLRQDFSRRIYNRKFQEAERELEERERPLGGSVADTLNKPA</sequence>
<organism evidence="2 3">
    <name type="scientific">Bionectria ochroleuca</name>
    <name type="common">Gliocladium roseum</name>
    <dbReference type="NCBI Taxonomy" id="29856"/>
    <lineage>
        <taxon>Eukaryota</taxon>
        <taxon>Fungi</taxon>
        <taxon>Dikarya</taxon>
        <taxon>Ascomycota</taxon>
        <taxon>Pezizomycotina</taxon>
        <taxon>Sordariomycetes</taxon>
        <taxon>Hypocreomycetidae</taxon>
        <taxon>Hypocreales</taxon>
        <taxon>Bionectriaceae</taxon>
        <taxon>Clonostachys</taxon>
    </lineage>
</organism>
<comment type="caution">
    <text evidence="2">The sequence shown here is derived from an EMBL/GenBank/DDBJ whole genome shotgun (WGS) entry which is preliminary data.</text>
</comment>
<evidence type="ECO:0000256" key="1">
    <source>
        <dbReference type="SAM" id="MobiDB-lite"/>
    </source>
</evidence>
<proteinExistence type="predicted"/>
<accession>A0A8H7TR47</accession>
<reference evidence="2" key="1">
    <citation type="submission" date="2020-10" db="EMBL/GenBank/DDBJ databases">
        <title>High-Quality Genome Resource of Clonostachys rosea strain S41 by Oxford Nanopore Long-Read Sequencing.</title>
        <authorList>
            <person name="Wang H."/>
        </authorList>
    </citation>
    <scope>NUCLEOTIDE SEQUENCE</scope>
    <source>
        <strain evidence="2">S41</strain>
    </source>
</reference>
<dbReference type="Gene3D" id="3.90.1200.10">
    <property type="match status" value="1"/>
</dbReference>
<feature type="region of interest" description="Disordered" evidence="1">
    <location>
        <begin position="185"/>
        <end position="205"/>
    </location>
</feature>
<gene>
    <name evidence="2" type="ORF">IM811_011471</name>
</gene>
<name>A0A8H7TR47_BIOOC</name>
<evidence type="ECO:0000313" key="2">
    <source>
        <dbReference type="EMBL" id="KAF9756030.1"/>
    </source>
</evidence>
<evidence type="ECO:0008006" key="4">
    <source>
        <dbReference type="Google" id="ProtNLM"/>
    </source>
</evidence>
<dbReference type="SUPFAM" id="SSF56112">
    <property type="entry name" value="Protein kinase-like (PK-like)"/>
    <property type="match status" value="1"/>
</dbReference>
<dbReference type="EMBL" id="JADCTT010000003">
    <property type="protein sequence ID" value="KAF9756030.1"/>
    <property type="molecule type" value="Genomic_DNA"/>
</dbReference>
<dbReference type="Proteomes" id="UP000616885">
    <property type="component" value="Unassembled WGS sequence"/>
</dbReference>
<protein>
    <recommendedName>
        <fullName evidence="4">Aminoglycoside phosphotransferase domain-containing protein</fullName>
    </recommendedName>
</protein>